<dbReference type="eggNOG" id="ENOG502TKQ0">
    <property type="taxonomic scope" value="Eukaryota"/>
</dbReference>
<dbReference type="GeneTree" id="ENSGT00950000186376"/>
<sequence length="258" mass="24548">RPLSQTGHSTAQTHTTTGHNPTTADRERPYSGFAGAGGTELSAVEGASSGACPLAPAAGAGELRAAKTSFARSISGVLKFPSSILKSSPWAGFVALTEAASLFGLVRPVAASVGLFAAPGWVGSGSGPLVLGASCLAWGASVAGAATAARGLAAPAVAGPGTGAGLLAGGALEASPTLAGALGLSTAPWLARTLEDKLLAAGAEIGVSLRSTRGATLGAEAGVGEEVATPGPLEGVAWPAGTEFESGVGGGGPGEQGG</sequence>
<accession>M3XXJ5</accession>
<dbReference type="Ensembl" id="ENSMPUT00000003864.1">
    <property type="protein sequence ID" value="ENSMPUP00000003795.1"/>
    <property type="gene ID" value="ENSMPUG00000003826.1"/>
</dbReference>
<feature type="region of interest" description="Disordered" evidence="1">
    <location>
        <begin position="1"/>
        <end position="35"/>
    </location>
</feature>
<dbReference type="AlphaFoldDB" id="M3XXJ5"/>
<dbReference type="HOGENOM" id="CLU_1079858_0_0_1"/>
<evidence type="ECO:0000256" key="1">
    <source>
        <dbReference type="SAM" id="MobiDB-lite"/>
    </source>
</evidence>
<dbReference type="InParanoid" id="M3XXJ5"/>
<evidence type="ECO:0000313" key="2">
    <source>
        <dbReference type="Ensembl" id="ENSMPUP00000003795.1"/>
    </source>
</evidence>
<proteinExistence type="predicted"/>
<protein>
    <submittedName>
        <fullName evidence="2">Uncharacterized protein</fullName>
    </submittedName>
</protein>
<feature type="compositionally biased region" description="Low complexity" evidence="1">
    <location>
        <begin position="1"/>
        <end position="23"/>
    </location>
</feature>
<reference evidence="2" key="1">
    <citation type="submission" date="2024-06" db="UniProtKB">
        <authorList>
            <consortium name="Ensembl"/>
        </authorList>
    </citation>
    <scope>IDENTIFICATION</scope>
</reference>
<dbReference type="OMA" id="SPWAGFV"/>
<name>M3XXJ5_MUSPF</name>
<organism evidence="2">
    <name type="scientific">Mustela putorius furo</name>
    <name type="common">European domestic ferret</name>
    <name type="synonym">Mustela furo</name>
    <dbReference type="NCBI Taxonomy" id="9669"/>
    <lineage>
        <taxon>Eukaryota</taxon>
        <taxon>Metazoa</taxon>
        <taxon>Chordata</taxon>
        <taxon>Craniata</taxon>
        <taxon>Vertebrata</taxon>
        <taxon>Euteleostomi</taxon>
        <taxon>Mammalia</taxon>
        <taxon>Eutheria</taxon>
        <taxon>Laurasiatheria</taxon>
        <taxon>Carnivora</taxon>
        <taxon>Caniformia</taxon>
        <taxon>Musteloidea</taxon>
        <taxon>Mustelidae</taxon>
        <taxon>Mustelinae</taxon>
        <taxon>Mustela</taxon>
    </lineage>
</organism>
<dbReference type="EMBL" id="AEYP01026710">
    <property type="status" value="NOT_ANNOTATED_CDS"/>
    <property type="molecule type" value="Genomic_DNA"/>
</dbReference>